<dbReference type="OrthoDB" id="6307329at2"/>
<keyword evidence="1" id="KW-0328">Glycosyltransferase</keyword>
<keyword evidence="5" id="KW-1185">Reference proteome</keyword>
<dbReference type="PANTHER" id="PTHR22916">
    <property type="entry name" value="GLYCOSYLTRANSFERASE"/>
    <property type="match status" value="1"/>
</dbReference>
<dbReference type="InterPro" id="IPR029044">
    <property type="entry name" value="Nucleotide-diphossugar_trans"/>
</dbReference>
<dbReference type="Pfam" id="PF00535">
    <property type="entry name" value="Glycos_transf_2"/>
    <property type="match status" value="1"/>
</dbReference>
<dbReference type="STRING" id="1285928.SAMN04487894_102392"/>
<dbReference type="EMBL" id="FMZO01000002">
    <property type="protein sequence ID" value="SDC44174.1"/>
    <property type="molecule type" value="Genomic_DNA"/>
</dbReference>
<dbReference type="SUPFAM" id="SSF53448">
    <property type="entry name" value="Nucleotide-diphospho-sugar transferases"/>
    <property type="match status" value="1"/>
</dbReference>
<dbReference type="GO" id="GO:0016758">
    <property type="term" value="F:hexosyltransferase activity"/>
    <property type="evidence" value="ECO:0007669"/>
    <property type="project" value="UniProtKB-ARBA"/>
</dbReference>
<keyword evidence="2 4" id="KW-0808">Transferase</keyword>
<evidence type="ECO:0000256" key="2">
    <source>
        <dbReference type="ARBA" id="ARBA00022679"/>
    </source>
</evidence>
<dbReference type="InterPro" id="IPR001173">
    <property type="entry name" value="Glyco_trans_2-like"/>
</dbReference>
<evidence type="ECO:0000259" key="3">
    <source>
        <dbReference type="Pfam" id="PF00535"/>
    </source>
</evidence>
<proteinExistence type="predicted"/>
<dbReference type="Proteomes" id="UP000198757">
    <property type="component" value="Unassembled WGS sequence"/>
</dbReference>
<sequence>MTPVFSIIIPVYNAERYLKACLDSVLKQSFDNFELLLINDGSSDSSGRICDEYAQNDRRVKVFHKKNGGVSAARNLGLEHATGEWLCFIDSDDGVDACWLQQYAENLDADVLFQGAAIIYNHKTVGVKLEPGFGYGGEKDRLVAYLENVPGALLNSTWSKCCRASIVKAHDLRFLENCHLSEDLIFILHYLTVSRTVRVIDYCGYQYYKRNDGSLTSTKHPPEALLQWKREVINALDIYCRGDRNNIVFKSVSAKEFSYLAFWMIENFSRVGYSLRTDYYTLFRSLKRWVSIYSLSANRYIYALNCRPYILFDFLLLVYSKTYLFSRGCIQGVFKR</sequence>
<dbReference type="RefSeq" id="WP_090389001.1">
    <property type="nucleotide sequence ID" value="NZ_FMZO01000002.1"/>
</dbReference>
<organism evidence="4 5">
    <name type="scientific">Niabella drilacis (strain DSM 25811 / CCM 8410 / CCUG 62505 / LMG 26954 / E90)</name>
    <dbReference type="NCBI Taxonomy" id="1285928"/>
    <lineage>
        <taxon>Bacteria</taxon>
        <taxon>Pseudomonadati</taxon>
        <taxon>Bacteroidota</taxon>
        <taxon>Chitinophagia</taxon>
        <taxon>Chitinophagales</taxon>
        <taxon>Chitinophagaceae</taxon>
        <taxon>Niabella</taxon>
    </lineage>
</organism>
<accession>A0A1G6LM24</accession>
<dbReference type="Gene3D" id="3.90.550.10">
    <property type="entry name" value="Spore Coat Polysaccharide Biosynthesis Protein SpsA, Chain A"/>
    <property type="match status" value="1"/>
</dbReference>
<name>A0A1G6LM24_NIADE</name>
<dbReference type="PANTHER" id="PTHR22916:SF51">
    <property type="entry name" value="GLYCOSYLTRANSFERASE EPSH-RELATED"/>
    <property type="match status" value="1"/>
</dbReference>
<dbReference type="AlphaFoldDB" id="A0A1G6LM24"/>
<evidence type="ECO:0000256" key="1">
    <source>
        <dbReference type="ARBA" id="ARBA00022676"/>
    </source>
</evidence>
<dbReference type="CDD" id="cd00761">
    <property type="entry name" value="Glyco_tranf_GTA_type"/>
    <property type="match status" value="1"/>
</dbReference>
<protein>
    <submittedName>
        <fullName evidence="4">Glycosyl transferase family 2</fullName>
    </submittedName>
</protein>
<reference evidence="5" key="1">
    <citation type="submission" date="2016-10" db="EMBL/GenBank/DDBJ databases">
        <authorList>
            <person name="Varghese N."/>
            <person name="Submissions S."/>
        </authorList>
    </citation>
    <scope>NUCLEOTIDE SEQUENCE [LARGE SCALE GENOMIC DNA]</scope>
    <source>
        <strain evidence="5">DSM 25811 / CCM 8410 / LMG 26954 / E90</strain>
    </source>
</reference>
<gene>
    <name evidence="4" type="ORF">SAMN04487894_102392</name>
</gene>
<evidence type="ECO:0000313" key="5">
    <source>
        <dbReference type="Proteomes" id="UP000198757"/>
    </source>
</evidence>
<feature type="domain" description="Glycosyltransferase 2-like" evidence="3">
    <location>
        <begin position="6"/>
        <end position="125"/>
    </location>
</feature>
<evidence type="ECO:0000313" key="4">
    <source>
        <dbReference type="EMBL" id="SDC44174.1"/>
    </source>
</evidence>